<sequence length="206" mass="22507">MCACAQTATGTIRRATRIPEAIVFSFGLWDMLYPPGNDVEQGVAAFNHSVRRFVDSLVRSLTWAARRFDGGGNGAPSARLFKASPWSIVPAPQLIWININSISAEALPSWKQPRMTAQLSRAYNAQATDVLRDAGLVVVDAYSLSHAHPKDSVDGVHYPGCVSHELTQQVSQTICAASPLNTPQLRRLGAIARRGKLHRFDSQRVS</sequence>
<dbReference type="SUPFAM" id="SSF52266">
    <property type="entry name" value="SGNH hydrolase"/>
    <property type="match status" value="1"/>
</dbReference>
<dbReference type="AlphaFoldDB" id="A0A7S0IP49"/>
<evidence type="ECO:0008006" key="2">
    <source>
        <dbReference type="Google" id="ProtNLM"/>
    </source>
</evidence>
<reference evidence="1" key="1">
    <citation type="submission" date="2021-01" db="EMBL/GenBank/DDBJ databases">
        <authorList>
            <person name="Corre E."/>
            <person name="Pelletier E."/>
            <person name="Niang G."/>
            <person name="Scheremetjew M."/>
            <person name="Finn R."/>
            <person name="Kale V."/>
            <person name="Holt S."/>
            <person name="Cochrane G."/>
            <person name="Meng A."/>
            <person name="Brown T."/>
            <person name="Cohen L."/>
        </authorList>
    </citation>
    <scope>NUCLEOTIDE SEQUENCE</scope>
    <source>
        <strain evidence="1">RCC1130</strain>
    </source>
</reference>
<organism evidence="1">
    <name type="scientific">Calcidiscus leptoporus</name>
    <dbReference type="NCBI Taxonomy" id="127549"/>
    <lineage>
        <taxon>Eukaryota</taxon>
        <taxon>Haptista</taxon>
        <taxon>Haptophyta</taxon>
        <taxon>Prymnesiophyceae</taxon>
        <taxon>Coccolithales</taxon>
        <taxon>Calcidiscaceae</taxon>
        <taxon>Calcidiscus</taxon>
    </lineage>
</organism>
<dbReference type="InterPro" id="IPR036514">
    <property type="entry name" value="SGNH_hydro_sf"/>
</dbReference>
<gene>
    <name evidence="1" type="ORF">CLEP1334_LOCUS2947</name>
</gene>
<proteinExistence type="predicted"/>
<protein>
    <recommendedName>
        <fullName evidence="2">SGNH hydrolase-type esterase domain-containing protein</fullName>
    </recommendedName>
</protein>
<dbReference type="Gene3D" id="3.40.50.1110">
    <property type="entry name" value="SGNH hydrolase"/>
    <property type="match status" value="1"/>
</dbReference>
<accession>A0A7S0IP49</accession>
<dbReference type="EMBL" id="HBER01005876">
    <property type="protein sequence ID" value="CAD8527726.1"/>
    <property type="molecule type" value="Transcribed_RNA"/>
</dbReference>
<evidence type="ECO:0000313" key="1">
    <source>
        <dbReference type="EMBL" id="CAD8527726.1"/>
    </source>
</evidence>
<name>A0A7S0IP49_9EUKA</name>